<reference evidence="2 3" key="1">
    <citation type="journal article" date="2019" name="Int. J. Syst. Evol. Microbiol.">
        <title>The Global Catalogue of Microorganisms (GCM) 10K type strain sequencing project: providing services to taxonomists for standard genome sequencing and annotation.</title>
        <authorList>
            <consortium name="The Broad Institute Genomics Platform"/>
            <consortium name="The Broad Institute Genome Sequencing Center for Infectious Disease"/>
            <person name="Wu L."/>
            <person name="Ma J."/>
        </authorList>
    </citation>
    <scope>NUCLEOTIDE SEQUENCE [LARGE SCALE GENOMIC DNA]</scope>
    <source>
        <strain evidence="2 3">JCM 9088</strain>
    </source>
</reference>
<comment type="caution">
    <text evidence="2">The sequence shown here is derived from an EMBL/GenBank/DDBJ whole genome shotgun (WGS) entry which is preliminary data.</text>
</comment>
<evidence type="ECO:0000256" key="1">
    <source>
        <dbReference type="SAM" id="MobiDB-lite"/>
    </source>
</evidence>
<evidence type="ECO:0000313" key="2">
    <source>
        <dbReference type="EMBL" id="GAA2926374.1"/>
    </source>
</evidence>
<dbReference type="Proteomes" id="UP001500403">
    <property type="component" value="Unassembled WGS sequence"/>
</dbReference>
<accession>A0ABN3WSC0</accession>
<feature type="region of interest" description="Disordered" evidence="1">
    <location>
        <begin position="39"/>
        <end position="67"/>
    </location>
</feature>
<protein>
    <submittedName>
        <fullName evidence="2">Uncharacterized protein</fullName>
    </submittedName>
</protein>
<proteinExistence type="predicted"/>
<feature type="compositionally biased region" description="Basic residues" evidence="1">
    <location>
        <begin position="58"/>
        <end position="67"/>
    </location>
</feature>
<evidence type="ECO:0000313" key="3">
    <source>
        <dbReference type="Proteomes" id="UP001500403"/>
    </source>
</evidence>
<dbReference type="EMBL" id="BAAAUD010000011">
    <property type="protein sequence ID" value="GAA2926374.1"/>
    <property type="molecule type" value="Genomic_DNA"/>
</dbReference>
<gene>
    <name evidence="2" type="ORF">GCM10010446_08450</name>
</gene>
<sequence>MCGPSWLMPSTIPSAVFAAGMSRADGTAVWARRQVTADPASLRAIRSRRPSSSPIPRTRTHTVIRAG</sequence>
<name>A0ABN3WSC0_9ACTN</name>
<keyword evidence="3" id="KW-1185">Reference proteome</keyword>
<feature type="compositionally biased region" description="Low complexity" evidence="1">
    <location>
        <begin position="39"/>
        <end position="57"/>
    </location>
</feature>
<organism evidence="2 3">
    <name type="scientific">Streptomyces enissocaesilis</name>
    <dbReference type="NCBI Taxonomy" id="332589"/>
    <lineage>
        <taxon>Bacteria</taxon>
        <taxon>Bacillati</taxon>
        <taxon>Actinomycetota</taxon>
        <taxon>Actinomycetes</taxon>
        <taxon>Kitasatosporales</taxon>
        <taxon>Streptomycetaceae</taxon>
        <taxon>Streptomyces</taxon>
        <taxon>Streptomyces rochei group</taxon>
    </lineage>
</organism>